<dbReference type="STRING" id="1121338.CLTEP_04540"/>
<dbReference type="Gene3D" id="3.30.950.10">
    <property type="entry name" value="Methyltransferase, Cobalt-precorrin-4 Transmethylase, Domain 2"/>
    <property type="match status" value="1"/>
</dbReference>
<dbReference type="GO" id="GO:0009236">
    <property type="term" value="P:cobalamin biosynthetic process"/>
    <property type="evidence" value="ECO:0007669"/>
    <property type="project" value="UniProtKB-UniPathway"/>
</dbReference>
<accession>A0A151B6F8</accession>
<comment type="pathway">
    <text evidence="1">Cofactor biosynthesis; adenosylcobalamin biosynthesis.</text>
</comment>
<dbReference type="PANTHER" id="PTHR43182:SF1">
    <property type="entry name" value="COBALT-PRECORRIN-7 C(5)-METHYLTRANSFERASE"/>
    <property type="match status" value="1"/>
</dbReference>
<dbReference type="InterPro" id="IPR014776">
    <property type="entry name" value="4pyrrole_Mease_sub2"/>
</dbReference>
<evidence type="ECO:0000256" key="1">
    <source>
        <dbReference type="ARBA" id="ARBA00004953"/>
    </source>
</evidence>
<dbReference type="Pfam" id="PF00590">
    <property type="entry name" value="TP_methylase"/>
    <property type="match status" value="1"/>
</dbReference>
<keyword evidence="4 7" id="KW-0808">Transferase</keyword>
<dbReference type="CDD" id="cd11644">
    <property type="entry name" value="Precorrin-6Y-MT"/>
    <property type="match status" value="1"/>
</dbReference>
<dbReference type="GO" id="GO:0008276">
    <property type="term" value="F:protein methyltransferase activity"/>
    <property type="evidence" value="ECO:0007669"/>
    <property type="project" value="InterPro"/>
</dbReference>
<dbReference type="PANTHER" id="PTHR43182">
    <property type="entry name" value="COBALT-PRECORRIN-6B C(15)-METHYLTRANSFERASE (DECARBOXYLATING)"/>
    <property type="match status" value="1"/>
</dbReference>
<dbReference type="EMBL" id="LTBA01000002">
    <property type="protein sequence ID" value="KYH35515.1"/>
    <property type="molecule type" value="Genomic_DNA"/>
</dbReference>
<comment type="caution">
    <text evidence="7">The sequence shown here is derived from an EMBL/GenBank/DDBJ whole genome shotgun (WGS) entry which is preliminary data.</text>
</comment>
<dbReference type="PATRIC" id="fig|1121338.3.peg.459"/>
<evidence type="ECO:0000256" key="2">
    <source>
        <dbReference type="ARBA" id="ARBA00022573"/>
    </source>
</evidence>
<dbReference type="EC" id="2.1.1.-" evidence="7"/>
<proteinExistence type="predicted"/>
<evidence type="ECO:0000256" key="3">
    <source>
        <dbReference type="ARBA" id="ARBA00022603"/>
    </source>
</evidence>
<protein>
    <submittedName>
        <fullName evidence="7">Putative cobalt-precorrin-6Y C(5)-methyltransferase</fullName>
        <ecNumber evidence="7">2.1.1.-</ecNumber>
    </submittedName>
</protein>
<sequence>MSKVYVVGLGPGNKEYILPKAISTLKKCDLIIGFRRAIESIEFLTKNKKIVNSLKEILNIIKTNNDKNIGIVASGDPCFYGITGYLSKNINIDLEIIPGVSSFQYLMSKISMPWQGAYLGSMHGRKEEFLNSVKENDISIWLTDNKNTPSELCKILIVNSIDAVIYVGENLSYDDEKIIVGKTSDIVNMTFSDLCVVVIKR</sequence>
<dbReference type="GO" id="GO:0032259">
    <property type="term" value="P:methylation"/>
    <property type="evidence" value="ECO:0007669"/>
    <property type="project" value="UniProtKB-KW"/>
</dbReference>
<name>A0A151B6F8_9CLOT</name>
<dbReference type="SUPFAM" id="SSF53790">
    <property type="entry name" value="Tetrapyrrole methylase"/>
    <property type="match status" value="1"/>
</dbReference>
<dbReference type="InterPro" id="IPR035996">
    <property type="entry name" value="4pyrrol_Methylase_sf"/>
</dbReference>
<keyword evidence="8" id="KW-1185">Reference proteome</keyword>
<keyword evidence="2" id="KW-0169">Cobalamin biosynthesis</keyword>
<organism evidence="7 8">
    <name type="scientific">Clostridium tepidiprofundi DSM 19306</name>
    <dbReference type="NCBI Taxonomy" id="1121338"/>
    <lineage>
        <taxon>Bacteria</taxon>
        <taxon>Bacillati</taxon>
        <taxon>Bacillota</taxon>
        <taxon>Clostridia</taxon>
        <taxon>Eubacteriales</taxon>
        <taxon>Clostridiaceae</taxon>
        <taxon>Clostridium</taxon>
    </lineage>
</organism>
<evidence type="ECO:0000313" key="7">
    <source>
        <dbReference type="EMBL" id="KYH35515.1"/>
    </source>
</evidence>
<dbReference type="Gene3D" id="3.40.1010.10">
    <property type="entry name" value="Cobalt-precorrin-4 Transmethylase, Domain 1"/>
    <property type="match status" value="1"/>
</dbReference>
<dbReference type="NCBIfam" id="TIGR02467">
    <property type="entry name" value="CbiE"/>
    <property type="match status" value="1"/>
</dbReference>
<evidence type="ECO:0000313" key="8">
    <source>
        <dbReference type="Proteomes" id="UP000075531"/>
    </source>
</evidence>
<dbReference type="AlphaFoldDB" id="A0A151B6F8"/>
<keyword evidence="5" id="KW-0949">S-adenosyl-L-methionine</keyword>
<dbReference type="InterPro" id="IPR012818">
    <property type="entry name" value="CbiE"/>
</dbReference>
<evidence type="ECO:0000259" key="6">
    <source>
        <dbReference type="Pfam" id="PF00590"/>
    </source>
</evidence>
<feature type="domain" description="Tetrapyrrole methylase" evidence="6">
    <location>
        <begin position="3"/>
        <end position="186"/>
    </location>
</feature>
<dbReference type="InterPro" id="IPR014777">
    <property type="entry name" value="4pyrrole_Mease_sub1"/>
</dbReference>
<dbReference type="UniPathway" id="UPA00148"/>
<keyword evidence="3 7" id="KW-0489">Methyltransferase</keyword>
<dbReference type="InterPro" id="IPR000878">
    <property type="entry name" value="4pyrrol_Mease"/>
</dbReference>
<evidence type="ECO:0000256" key="5">
    <source>
        <dbReference type="ARBA" id="ARBA00022691"/>
    </source>
</evidence>
<evidence type="ECO:0000256" key="4">
    <source>
        <dbReference type="ARBA" id="ARBA00022679"/>
    </source>
</evidence>
<dbReference type="Proteomes" id="UP000075531">
    <property type="component" value="Unassembled WGS sequence"/>
</dbReference>
<reference evidence="7 8" key="1">
    <citation type="submission" date="2016-02" db="EMBL/GenBank/DDBJ databases">
        <title>Genome sequence of Clostridium tepidiprofundi DSM 19306.</title>
        <authorList>
            <person name="Poehlein A."/>
            <person name="Daniel R."/>
        </authorList>
    </citation>
    <scope>NUCLEOTIDE SEQUENCE [LARGE SCALE GENOMIC DNA]</scope>
    <source>
        <strain evidence="7 8">DSM 19306</strain>
    </source>
</reference>
<gene>
    <name evidence="7" type="primary">cbiE</name>
    <name evidence="7" type="ORF">CLTEP_04540</name>
</gene>
<dbReference type="InterPro" id="IPR050714">
    <property type="entry name" value="Cobalamin_biosynth_MTase"/>
</dbReference>